<evidence type="ECO:0000313" key="3">
    <source>
        <dbReference type="EMBL" id="MCC8432863.1"/>
    </source>
</evidence>
<dbReference type="PANTHER" id="PTHR42760:SF40">
    <property type="entry name" value="3-OXOACYL-[ACYL-CARRIER-PROTEIN] REDUCTASE, CHLOROPLASTIC"/>
    <property type="match status" value="1"/>
</dbReference>
<dbReference type="Gene3D" id="3.40.50.720">
    <property type="entry name" value="NAD(P)-binding Rossmann-like Domain"/>
    <property type="match status" value="1"/>
</dbReference>
<comment type="similarity">
    <text evidence="1">Belongs to the short-chain dehydrogenases/reductases (SDR) family.</text>
</comment>
<accession>A0ABS8L3D6</accession>
<dbReference type="InterPro" id="IPR002347">
    <property type="entry name" value="SDR_fam"/>
</dbReference>
<organism evidence="3 4">
    <name type="scientific">Reyranella aquatilis</name>
    <dbReference type="NCBI Taxonomy" id="2035356"/>
    <lineage>
        <taxon>Bacteria</taxon>
        <taxon>Pseudomonadati</taxon>
        <taxon>Pseudomonadota</taxon>
        <taxon>Alphaproteobacteria</taxon>
        <taxon>Hyphomicrobiales</taxon>
        <taxon>Reyranellaceae</taxon>
        <taxon>Reyranella</taxon>
    </lineage>
</organism>
<evidence type="ECO:0000259" key="2">
    <source>
        <dbReference type="SMART" id="SM00822"/>
    </source>
</evidence>
<keyword evidence="4" id="KW-1185">Reference proteome</keyword>
<dbReference type="PRINTS" id="PR00081">
    <property type="entry name" value="GDHRDH"/>
</dbReference>
<comment type="caution">
    <text evidence="3">The sequence shown here is derived from an EMBL/GenBank/DDBJ whole genome shotgun (WGS) entry which is preliminary data.</text>
</comment>
<dbReference type="InterPro" id="IPR020904">
    <property type="entry name" value="Sc_DH/Rdtase_CS"/>
</dbReference>
<dbReference type="InterPro" id="IPR036291">
    <property type="entry name" value="NAD(P)-bd_dom_sf"/>
</dbReference>
<dbReference type="PROSITE" id="PS00061">
    <property type="entry name" value="ADH_SHORT"/>
    <property type="match status" value="1"/>
</dbReference>
<dbReference type="PRINTS" id="PR00080">
    <property type="entry name" value="SDRFAMILY"/>
</dbReference>
<reference evidence="3 4" key="1">
    <citation type="submission" date="2021-11" db="EMBL/GenBank/DDBJ databases">
        <authorList>
            <person name="Lee D.-H."/>
            <person name="Kim S.-B."/>
        </authorList>
    </citation>
    <scope>NUCLEOTIDE SEQUENCE [LARGE SCALE GENOMIC DNA]</scope>
    <source>
        <strain evidence="3 4">KCTC 52223</strain>
    </source>
</reference>
<name>A0ABS8L3D6_9HYPH</name>
<dbReference type="Proteomes" id="UP001198862">
    <property type="component" value="Unassembled WGS sequence"/>
</dbReference>
<proteinExistence type="inferred from homology"/>
<dbReference type="PANTHER" id="PTHR42760">
    <property type="entry name" value="SHORT-CHAIN DEHYDROGENASES/REDUCTASES FAMILY MEMBER"/>
    <property type="match status" value="1"/>
</dbReference>
<dbReference type="EMBL" id="JAJISD010000019">
    <property type="protein sequence ID" value="MCC8432863.1"/>
    <property type="molecule type" value="Genomic_DNA"/>
</dbReference>
<dbReference type="SMART" id="SM00822">
    <property type="entry name" value="PKS_KR"/>
    <property type="match status" value="1"/>
</dbReference>
<dbReference type="CDD" id="cd05233">
    <property type="entry name" value="SDR_c"/>
    <property type="match status" value="1"/>
</dbReference>
<evidence type="ECO:0000256" key="1">
    <source>
        <dbReference type="ARBA" id="ARBA00006484"/>
    </source>
</evidence>
<dbReference type="InterPro" id="IPR057326">
    <property type="entry name" value="KR_dom"/>
</dbReference>
<dbReference type="NCBIfam" id="NF005559">
    <property type="entry name" value="PRK07231.1"/>
    <property type="match status" value="1"/>
</dbReference>
<feature type="domain" description="Ketoreductase" evidence="2">
    <location>
        <begin position="11"/>
        <end position="190"/>
    </location>
</feature>
<sequence>MKMAQSDLRGRVAVVTGAARGLGRAYAQGLAKAGASVVVLDVSDCGDTVRDIEANGGQAFGRQCDVGDMASCRAAAEDTLARFGRLDVLVNNAALFATLKSGRFDTIAEEDWEACLRVNVTGVWNCCRAFVPPMRERGGSVINISSLAATYGLPNALHYTTSKAAVIGLTRGLARELGRFNIRVNAVAPATVETEGMSQFFSEKKEDAVKAIVSGQSIRRVLTTDDLVGTILYLASDASSMVTGQTIAVDGGTVLL</sequence>
<gene>
    <name evidence="3" type="ORF">LJ725_28155</name>
</gene>
<evidence type="ECO:0000313" key="4">
    <source>
        <dbReference type="Proteomes" id="UP001198862"/>
    </source>
</evidence>
<dbReference type="Pfam" id="PF13561">
    <property type="entry name" value="adh_short_C2"/>
    <property type="match status" value="1"/>
</dbReference>
<dbReference type="SUPFAM" id="SSF51735">
    <property type="entry name" value="NAD(P)-binding Rossmann-fold domains"/>
    <property type="match status" value="1"/>
</dbReference>
<protein>
    <submittedName>
        <fullName evidence="3">SDR family oxidoreductase</fullName>
    </submittedName>
</protein>